<accession>A0AAE3VU65</accession>
<dbReference type="EMBL" id="JAUSUZ010000001">
    <property type="protein sequence ID" value="MDQ0364273.1"/>
    <property type="molecule type" value="Genomic_DNA"/>
</dbReference>
<proteinExistence type="predicted"/>
<comment type="caution">
    <text evidence="1">The sequence shown here is derived from an EMBL/GenBank/DDBJ whole genome shotgun (WGS) entry which is preliminary data.</text>
</comment>
<protein>
    <recommendedName>
        <fullName evidence="3">DUF4034 domain-containing protein</fullName>
    </recommendedName>
</protein>
<sequence length="336" mass="37267">MLSRLFRRGPRPEPPIIDTDLAVDDLVLRAARERAHTTGDWTALRDVIAETGTDWERRTFRLRVLGEDASTAEGAWLDDWQEAAPDDPAAAQIYAEALHRRAGKARGGASARNTTPEQFAEFEALSAQSVSAGRRALDLAGPDDPSPLILMLNGAFAGRTVGTPEFDAQVAEARRRSPYHFELHLTLVSLYCEKWYGSHSRMFEAARDVAAAAPAGANVVMLPYLAHFEYAMREFGWDRRDRKSLAAVADYFQRGEIRDELDTWAGKWRAGAPHVPGRAMTCRHWLALAAFLGRRKKLARATFDEIGVHHGGTPAWGYFLPGAGSGFLAAWEWAHD</sequence>
<reference evidence="1 2" key="1">
    <citation type="submission" date="2023-07" db="EMBL/GenBank/DDBJ databases">
        <title>Sequencing the genomes of 1000 actinobacteria strains.</title>
        <authorList>
            <person name="Klenk H.-P."/>
        </authorList>
    </citation>
    <scope>NUCLEOTIDE SEQUENCE [LARGE SCALE GENOMIC DNA]</scope>
    <source>
        <strain evidence="1 2">DSM 44709</strain>
    </source>
</reference>
<dbReference type="AlphaFoldDB" id="A0AAE3VU65"/>
<evidence type="ECO:0000313" key="2">
    <source>
        <dbReference type="Proteomes" id="UP001240236"/>
    </source>
</evidence>
<evidence type="ECO:0008006" key="3">
    <source>
        <dbReference type="Google" id="ProtNLM"/>
    </source>
</evidence>
<gene>
    <name evidence="1" type="ORF">J2S42_000942</name>
</gene>
<evidence type="ECO:0000313" key="1">
    <source>
        <dbReference type="EMBL" id="MDQ0364273.1"/>
    </source>
</evidence>
<name>A0AAE3VU65_9ACTN</name>
<organism evidence="1 2">
    <name type="scientific">Catenuloplanes indicus</name>
    <dbReference type="NCBI Taxonomy" id="137267"/>
    <lineage>
        <taxon>Bacteria</taxon>
        <taxon>Bacillati</taxon>
        <taxon>Actinomycetota</taxon>
        <taxon>Actinomycetes</taxon>
        <taxon>Micromonosporales</taxon>
        <taxon>Micromonosporaceae</taxon>
        <taxon>Catenuloplanes</taxon>
    </lineage>
</organism>
<dbReference type="RefSeq" id="WP_307235550.1">
    <property type="nucleotide sequence ID" value="NZ_JAUSUZ010000001.1"/>
</dbReference>
<keyword evidence="2" id="KW-1185">Reference proteome</keyword>
<dbReference type="Proteomes" id="UP001240236">
    <property type="component" value="Unassembled WGS sequence"/>
</dbReference>